<evidence type="ECO:0000259" key="1">
    <source>
        <dbReference type="Pfam" id="PF00155"/>
    </source>
</evidence>
<dbReference type="InterPro" id="IPR015421">
    <property type="entry name" value="PyrdxlP-dep_Trfase_major"/>
</dbReference>
<dbReference type="PANTHER" id="PTHR43510">
    <property type="entry name" value="AMINOTRANSFERASE FUNCTION, HYPOTHETICAL (EUROFUNG)"/>
    <property type="match status" value="1"/>
</dbReference>
<sequence length="412" mass="44309">MHSIASFELPTWLQKNEDAKTILSGSATPALSIKDLIELSTDKPQSTENLSLDNIPLALGSGTGSEALRSTIATLFNDKISAANILTTNGATGANSLIFQTLLRAGDHVISMYPSYTQLLDMPQAITGTQVSLWKLNLDSTHQQKDQEAAAAADVAADLLDINVLKTLIKPNTKIIVLNNPNNPTGTMLSPNLQREILSLAHSHGIFVVVDEIFRPLYHGPKTTPLPPSFAEIDSFDNAIITGSLSKAWGLAGVRVGWIATRSETFMRAALNTRLYTINAISTLDEIVASEALSPRCRPQILAKHLNMARVNLEILDGFVDGFSSVVSMVRPFAGATAFLRIVLDGGPVDDVEFCHGLKEETGVLLAPGSRCFGVDGSGEELRGFVRIHITGSSDVFRSALAAFGGYLERIR</sequence>
<organism evidence="2 3">
    <name type="scientific">Penicillium cosmopolitanum</name>
    <dbReference type="NCBI Taxonomy" id="1131564"/>
    <lineage>
        <taxon>Eukaryota</taxon>
        <taxon>Fungi</taxon>
        <taxon>Dikarya</taxon>
        <taxon>Ascomycota</taxon>
        <taxon>Pezizomycotina</taxon>
        <taxon>Eurotiomycetes</taxon>
        <taxon>Eurotiomycetidae</taxon>
        <taxon>Eurotiales</taxon>
        <taxon>Aspergillaceae</taxon>
        <taxon>Penicillium</taxon>
    </lineage>
</organism>
<proteinExistence type="predicted"/>
<dbReference type="InterPro" id="IPR015422">
    <property type="entry name" value="PyrdxlP-dep_Trfase_small"/>
</dbReference>
<dbReference type="Gene3D" id="3.40.640.10">
    <property type="entry name" value="Type I PLP-dependent aspartate aminotransferase-like (Major domain)"/>
    <property type="match status" value="1"/>
</dbReference>
<dbReference type="InterPro" id="IPR004839">
    <property type="entry name" value="Aminotransferase_I/II_large"/>
</dbReference>
<dbReference type="CDD" id="cd00609">
    <property type="entry name" value="AAT_like"/>
    <property type="match status" value="1"/>
</dbReference>
<dbReference type="GeneID" id="81364285"/>
<evidence type="ECO:0000313" key="2">
    <source>
        <dbReference type="EMBL" id="KAJ5414041.1"/>
    </source>
</evidence>
<evidence type="ECO:0000313" key="3">
    <source>
        <dbReference type="Proteomes" id="UP001147747"/>
    </source>
</evidence>
<keyword evidence="3" id="KW-1185">Reference proteome</keyword>
<feature type="domain" description="Aminotransferase class I/classII large" evidence="1">
    <location>
        <begin position="61"/>
        <end position="403"/>
    </location>
</feature>
<dbReference type="RefSeq" id="XP_056493887.1">
    <property type="nucleotide sequence ID" value="XM_056625305.1"/>
</dbReference>
<reference evidence="2" key="2">
    <citation type="journal article" date="2023" name="IMA Fungus">
        <title>Comparative genomic study of the Penicillium genus elucidates a diverse pangenome and 15 lateral gene transfer events.</title>
        <authorList>
            <person name="Petersen C."/>
            <person name="Sorensen T."/>
            <person name="Nielsen M.R."/>
            <person name="Sondergaard T.E."/>
            <person name="Sorensen J.L."/>
            <person name="Fitzpatrick D.A."/>
            <person name="Frisvad J.C."/>
            <person name="Nielsen K.L."/>
        </authorList>
    </citation>
    <scope>NUCLEOTIDE SEQUENCE</scope>
    <source>
        <strain evidence="2">IBT 29677</strain>
    </source>
</reference>
<dbReference type="OrthoDB" id="7042322at2759"/>
<dbReference type="AlphaFoldDB" id="A0A9W9WB13"/>
<protein>
    <recommendedName>
        <fullName evidence="1">Aminotransferase class I/classII large domain-containing protein</fullName>
    </recommendedName>
</protein>
<dbReference type="InterPro" id="IPR015424">
    <property type="entry name" value="PyrdxlP-dep_Trfase"/>
</dbReference>
<dbReference type="EMBL" id="JAPZBU010000003">
    <property type="protein sequence ID" value="KAJ5414041.1"/>
    <property type="molecule type" value="Genomic_DNA"/>
</dbReference>
<dbReference type="Proteomes" id="UP001147747">
    <property type="component" value="Unassembled WGS sequence"/>
</dbReference>
<accession>A0A9W9WB13</accession>
<name>A0A9W9WB13_9EURO</name>
<dbReference type="Pfam" id="PF00155">
    <property type="entry name" value="Aminotran_1_2"/>
    <property type="match status" value="1"/>
</dbReference>
<comment type="caution">
    <text evidence="2">The sequence shown here is derived from an EMBL/GenBank/DDBJ whole genome shotgun (WGS) entry which is preliminary data.</text>
</comment>
<dbReference type="SUPFAM" id="SSF53383">
    <property type="entry name" value="PLP-dependent transferases"/>
    <property type="match status" value="1"/>
</dbReference>
<gene>
    <name evidence="2" type="ORF">N7509_000668</name>
</gene>
<dbReference type="GO" id="GO:0030170">
    <property type="term" value="F:pyridoxal phosphate binding"/>
    <property type="evidence" value="ECO:0007669"/>
    <property type="project" value="InterPro"/>
</dbReference>
<dbReference type="Gene3D" id="3.90.1150.10">
    <property type="entry name" value="Aspartate Aminotransferase, domain 1"/>
    <property type="match status" value="1"/>
</dbReference>
<dbReference type="PANTHER" id="PTHR43510:SF1">
    <property type="entry name" value="AMINOTRANSFERASE FUNCTION, HYPOTHETICAL (EUROFUNG)"/>
    <property type="match status" value="1"/>
</dbReference>
<reference evidence="2" key="1">
    <citation type="submission" date="2022-12" db="EMBL/GenBank/DDBJ databases">
        <authorList>
            <person name="Petersen C."/>
        </authorList>
    </citation>
    <scope>NUCLEOTIDE SEQUENCE</scope>
    <source>
        <strain evidence="2">IBT 29677</strain>
    </source>
</reference>